<evidence type="ECO:0000313" key="3">
    <source>
        <dbReference type="Proteomes" id="UP000267027"/>
    </source>
</evidence>
<sequence>MADVQKALPNSSGNGSDPTENKTVDDDEVVVDLGSNYDDAGKTVEHPIETHVGEEDTQEEGEEQTPEVNGGNHSNDRSANEGGEALESPASLDQIGEVSYGN</sequence>
<evidence type="ECO:0000313" key="4">
    <source>
        <dbReference type="WBParaSite" id="ACOC_0000809401-mRNA-1"/>
    </source>
</evidence>
<dbReference type="AlphaFoldDB" id="A0A0R3PRG7"/>
<feature type="compositionally biased region" description="Basic and acidic residues" evidence="1">
    <location>
        <begin position="39"/>
        <end position="54"/>
    </location>
</feature>
<reference evidence="2 3" key="2">
    <citation type="submission" date="2018-11" db="EMBL/GenBank/DDBJ databases">
        <authorList>
            <consortium name="Pathogen Informatics"/>
        </authorList>
    </citation>
    <scope>NUCLEOTIDE SEQUENCE [LARGE SCALE GENOMIC DNA]</scope>
    <source>
        <strain evidence="2 3">Costa Rica</strain>
    </source>
</reference>
<feature type="compositionally biased region" description="Polar residues" evidence="1">
    <location>
        <begin position="8"/>
        <end position="18"/>
    </location>
</feature>
<dbReference type="EMBL" id="UYYA01004115">
    <property type="protein sequence ID" value="VDM59680.1"/>
    <property type="molecule type" value="Genomic_DNA"/>
</dbReference>
<dbReference type="Proteomes" id="UP000267027">
    <property type="component" value="Unassembled WGS sequence"/>
</dbReference>
<dbReference type="WBParaSite" id="ACOC_0000809401-mRNA-1">
    <property type="protein sequence ID" value="ACOC_0000809401-mRNA-1"/>
    <property type="gene ID" value="ACOC_0000809401"/>
</dbReference>
<protein>
    <submittedName>
        <fullName evidence="4">CHZ domain-containing protein</fullName>
    </submittedName>
</protein>
<accession>A0A0R3PRG7</accession>
<evidence type="ECO:0000313" key="2">
    <source>
        <dbReference type="EMBL" id="VDM59680.1"/>
    </source>
</evidence>
<gene>
    <name evidence="2" type="ORF">ACOC_LOCUS8095</name>
</gene>
<reference evidence="4" key="1">
    <citation type="submission" date="2017-02" db="UniProtKB">
        <authorList>
            <consortium name="WormBaseParasite"/>
        </authorList>
    </citation>
    <scope>IDENTIFICATION</scope>
</reference>
<organism evidence="4">
    <name type="scientific">Angiostrongylus costaricensis</name>
    <name type="common">Nematode worm</name>
    <dbReference type="NCBI Taxonomy" id="334426"/>
    <lineage>
        <taxon>Eukaryota</taxon>
        <taxon>Metazoa</taxon>
        <taxon>Ecdysozoa</taxon>
        <taxon>Nematoda</taxon>
        <taxon>Chromadorea</taxon>
        <taxon>Rhabditida</taxon>
        <taxon>Rhabditina</taxon>
        <taxon>Rhabditomorpha</taxon>
        <taxon>Strongyloidea</taxon>
        <taxon>Metastrongylidae</taxon>
        <taxon>Angiostrongylus</taxon>
    </lineage>
</organism>
<feature type="compositionally biased region" description="Acidic residues" evidence="1">
    <location>
        <begin position="55"/>
        <end position="65"/>
    </location>
</feature>
<evidence type="ECO:0000256" key="1">
    <source>
        <dbReference type="SAM" id="MobiDB-lite"/>
    </source>
</evidence>
<keyword evidence="3" id="KW-1185">Reference proteome</keyword>
<proteinExistence type="predicted"/>
<feature type="region of interest" description="Disordered" evidence="1">
    <location>
        <begin position="1"/>
        <end position="102"/>
    </location>
</feature>
<name>A0A0R3PRG7_ANGCS</name>